<dbReference type="Proteomes" id="UP000001685">
    <property type="component" value="Chromosome"/>
</dbReference>
<dbReference type="KEGG" id="sgr:SGR_5742"/>
<name>B1W224_STRGG</name>
<accession>B1W224</accession>
<dbReference type="eggNOG" id="ENOG502ZD9M">
    <property type="taxonomic scope" value="Bacteria"/>
</dbReference>
<feature type="region of interest" description="Disordered" evidence="1">
    <location>
        <begin position="1"/>
        <end position="32"/>
    </location>
</feature>
<sequence>MHSYDSSRQHQSQIPAMRPSQDPSGGVSPTPIYDALYSEYRRSFRALPGDRSGEENLGFPAFGAGLFASRTALGGHPAPSSGHGGNGAHNGQGASGGQSQHTGSLGSWQRVGRHAGRPRPAALPPGSRDS</sequence>
<feature type="compositionally biased region" description="Gly residues" evidence="1">
    <location>
        <begin position="82"/>
        <end position="96"/>
    </location>
</feature>
<dbReference type="HOGENOM" id="CLU_140947_0_0_11"/>
<evidence type="ECO:0000256" key="1">
    <source>
        <dbReference type="SAM" id="MobiDB-lite"/>
    </source>
</evidence>
<proteinExistence type="predicted"/>
<evidence type="ECO:0000313" key="3">
    <source>
        <dbReference type="Proteomes" id="UP000001685"/>
    </source>
</evidence>
<organism evidence="2 3">
    <name type="scientific">Streptomyces griseus subsp. griseus (strain JCM 4626 / CBS 651.72 / NBRC 13350 / KCC S-0626 / ISP 5235)</name>
    <dbReference type="NCBI Taxonomy" id="455632"/>
    <lineage>
        <taxon>Bacteria</taxon>
        <taxon>Bacillati</taxon>
        <taxon>Actinomycetota</taxon>
        <taxon>Actinomycetes</taxon>
        <taxon>Kitasatosporales</taxon>
        <taxon>Streptomycetaceae</taxon>
        <taxon>Streptomyces</taxon>
    </lineage>
</organism>
<protein>
    <submittedName>
        <fullName evidence="2">Uncharacterized protein</fullName>
    </submittedName>
</protein>
<gene>
    <name evidence="2" type="ordered locus">SGR_5742</name>
</gene>
<feature type="compositionally biased region" description="Low complexity" evidence="1">
    <location>
        <begin position="118"/>
        <end position="130"/>
    </location>
</feature>
<evidence type="ECO:0000313" key="2">
    <source>
        <dbReference type="EMBL" id="BAG22571.1"/>
    </source>
</evidence>
<reference evidence="3" key="1">
    <citation type="journal article" date="2008" name="J. Bacteriol.">
        <title>Genome sequence of the streptomycin-producing microorganism Streptomyces griseus IFO 13350.</title>
        <authorList>
            <person name="Ohnishi Y."/>
            <person name="Ishikawa J."/>
            <person name="Hara H."/>
            <person name="Suzuki H."/>
            <person name="Ikenoya M."/>
            <person name="Ikeda H."/>
            <person name="Yamashita A."/>
            <person name="Hattori M."/>
            <person name="Horinouchi S."/>
        </authorList>
    </citation>
    <scope>NUCLEOTIDE SEQUENCE [LARGE SCALE GENOMIC DNA]</scope>
    <source>
        <strain evidence="3">JCM 4626 / NBRC 13350</strain>
    </source>
</reference>
<dbReference type="EMBL" id="AP009493">
    <property type="protein sequence ID" value="BAG22571.1"/>
    <property type="molecule type" value="Genomic_DNA"/>
</dbReference>
<feature type="region of interest" description="Disordered" evidence="1">
    <location>
        <begin position="70"/>
        <end position="130"/>
    </location>
</feature>
<dbReference type="AlphaFoldDB" id="B1W224"/>